<reference evidence="7 8" key="1">
    <citation type="submission" date="2020-04" db="EMBL/GenBank/DDBJ databases">
        <title>Pseudoalteromonas caenipelagi sp. nov., isolated from a tidal flat.</title>
        <authorList>
            <person name="Park S."/>
            <person name="Yoon J.-H."/>
        </authorList>
    </citation>
    <scope>NUCLEOTIDE SEQUENCE [LARGE SCALE GENOMIC DNA]</scope>
    <source>
        <strain evidence="7 8">JBTF-M23</strain>
    </source>
</reference>
<dbReference type="PANTHER" id="PTHR21392">
    <property type="entry name" value="TRNA-URIDINE AMINOCARBOXYPROPYLTRANSFERASE 2"/>
    <property type="match status" value="1"/>
</dbReference>
<evidence type="ECO:0000256" key="3">
    <source>
        <dbReference type="ARBA" id="ARBA00022691"/>
    </source>
</evidence>
<evidence type="ECO:0000256" key="1">
    <source>
        <dbReference type="ARBA" id="ARBA00012386"/>
    </source>
</evidence>
<protein>
    <recommendedName>
        <fullName evidence="1">tRNA-uridine aminocarboxypropyltransferase</fullName>
        <ecNumber evidence="1">2.5.1.25</ecNumber>
    </recommendedName>
</protein>
<dbReference type="InterPro" id="IPR039262">
    <property type="entry name" value="DTWD2/TAPT"/>
</dbReference>
<gene>
    <name evidence="7" type="ORF">HG263_00095</name>
</gene>
<comment type="caution">
    <text evidence="7">The sequence shown here is derived from an EMBL/GenBank/DDBJ whole genome shotgun (WGS) entry which is preliminary data.</text>
</comment>
<keyword evidence="4" id="KW-0819">tRNA processing</keyword>
<dbReference type="PANTHER" id="PTHR21392:SF0">
    <property type="entry name" value="TRNA-URIDINE AMINOCARBOXYPROPYLTRANSFERASE 2"/>
    <property type="match status" value="1"/>
</dbReference>
<dbReference type="RefSeq" id="WP_171624061.1">
    <property type="nucleotide sequence ID" value="NZ_JABBPG010000001.1"/>
</dbReference>
<feature type="domain" description="DTW" evidence="6">
    <location>
        <begin position="2"/>
        <end position="189"/>
    </location>
</feature>
<dbReference type="EC" id="2.5.1.25" evidence="1"/>
<dbReference type="Proteomes" id="UP000586305">
    <property type="component" value="Unassembled WGS sequence"/>
</dbReference>
<keyword evidence="8" id="KW-1185">Reference proteome</keyword>
<dbReference type="GO" id="GO:0008033">
    <property type="term" value="P:tRNA processing"/>
    <property type="evidence" value="ECO:0007669"/>
    <property type="project" value="UniProtKB-KW"/>
</dbReference>
<name>A0A849V636_9GAMM</name>
<evidence type="ECO:0000256" key="2">
    <source>
        <dbReference type="ARBA" id="ARBA00022679"/>
    </source>
</evidence>
<evidence type="ECO:0000259" key="6">
    <source>
        <dbReference type="SMART" id="SM01144"/>
    </source>
</evidence>
<evidence type="ECO:0000256" key="4">
    <source>
        <dbReference type="ARBA" id="ARBA00022694"/>
    </source>
</evidence>
<evidence type="ECO:0000313" key="7">
    <source>
        <dbReference type="EMBL" id="NOU48949.1"/>
    </source>
</evidence>
<proteinExistence type="inferred from homology"/>
<accession>A0A849V636</accession>
<organism evidence="7 8">
    <name type="scientific">Pseudoalteromonas caenipelagi</name>
    <dbReference type="NCBI Taxonomy" id="2726988"/>
    <lineage>
        <taxon>Bacteria</taxon>
        <taxon>Pseudomonadati</taxon>
        <taxon>Pseudomonadota</taxon>
        <taxon>Gammaproteobacteria</taxon>
        <taxon>Alteromonadales</taxon>
        <taxon>Pseudoalteromonadaceae</taxon>
        <taxon>Pseudoalteromonas</taxon>
    </lineage>
</organism>
<dbReference type="AlphaFoldDB" id="A0A849V636"/>
<keyword evidence="2" id="KW-0808">Transferase</keyword>
<dbReference type="InterPro" id="IPR005636">
    <property type="entry name" value="DTW"/>
</dbReference>
<dbReference type="EMBL" id="JABBPG010000001">
    <property type="protein sequence ID" value="NOU48949.1"/>
    <property type="molecule type" value="Genomic_DNA"/>
</dbReference>
<dbReference type="GO" id="GO:0016432">
    <property type="term" value="F:tRNA-uridine aminocarboxypropyltransferase activity"/>
    <property type="evidence" value="ECO:0007669"/>
    <property type="project" value="UniProtKB-EC"/>
</dbReference>
<dbReference type="Pfam" id="PF03942">
    <property type="entry name" value="DTW"/>
    <property type="match status" value="1"/>
</dbReference>
<comment type="similarity">
    <text evidence="5">Belongs to the TDD superfamily. DTWD2 family.</text>
</comment>
<evidence type="ECO:0000256" key="5">
    <source>
        <dbReference type="ARBA" id="ARBA00034489"/>
    </source>
</evidence>
<evidence type="ECO:0000313" key="8">
    <source>
        <dbReference type="Proteomes" id="UP000586305"/>
    </source>
</evidence>
<dbReference type="SMART" id="SM01144">
    <property type="entry name" value="DTW"/>
    <property type="match status" value="1"/>
</dbReference>
<sequence length="197" mass="22300">MKRSCCPKCHYPNTTCVCQYISPLIANNTKIVVLQHPSEVSIAKNTVRLLTLQLSNIDVFTGESPADFENAKQLIENRQCALLYPSEHAISVQQLSNQPKQIDTLVAIDGTWKKAHKILALNPWLMKLPAVTFAKLPPNQYRIRKAEQENSLSSLEAVALFLNEYERIDQQPLLALLDGMIAEQIKFMPSHVKARYE</sequence>
<keyword evidence="3" id="KW-0949">S-adenosyl-L-methionine</keyword>